<keyword evidence="1" id="KW-1185">Reference proteome</keyword>
<evidence type="ECO:0000313" key="2">
    <source>
        <dbReference type="WBParaSite" id="nRc.2.0.1.t41078-RA"/>
    </source>
</evidence>
<accession>A0A915KU09</accession>
<protein>
    <submittedName>
        <fullName evidence="2">Uncharacterized protein</fullName>
    </submittedName>
</protein>
<dbReference type="AlphaFoldDB" id="A0A915KU09"/>
<name>A0A915KU09_ROMCU</name>
<dbReference type="Proteomes" id="UP000887565">
    <property type="component" value="Unplaced"/>
</dbReference>
<proteinExistence type="predicted"/>
<organism evidence="1 2">
    <name type="scientific">Romanomermis culicivorax</name>
    <name type="common">Nematode worm</name>
    <dbReference type="NCBI Taxonomy" id="13658"/>
    <lineage>
        <taxon>Eukaryota</taxon>
        <taxon>Metazoa</taxon>
        <taxon>Ecdysozoa</taxon>
        <taxon>Nematoda</taxon>
        <taxon>Enoplea</taxon>
        <taxon>Dorylaimia</taxon>
        <taxon>Mermithida</taxon>
        <taxon>Mermithoidea</taxon>
        <taxon>Mermithidae</taxon>
        <taxon>Romanomermis</taxon>
    </lineage>
</organism>
<dbReference type="WBParaSite" id="nRc.2.0.1.t41078-RA">
    <property type="protein sequence ID" value="nRc.2.0.1.t41078-RA"/>
    <property type="gene ID" value="nRc.2.0.1.g41078"/>
</dbReference>
<reference evidence="2" key="1">
    <citation type="submission" date="2022-11" db="UniProtKB">
        <authorList>
            <consortium name="WormBaseParasite"/>
        </authorList>
    </citation>
    <scope>IDENTIFICATION</scope>
</reference>
<evidence type="ECO:0000313" key="1">
    <source>
        <dbReference type="Proteomes" id="UP000887565"/>
    </source>
</evidence>
<sequence length="101" mass="9852">MEQGGIDAAVADIDATIPASIPTAAATTKASISATADAAATTTATGTAAVVYDDNNIIEVDDVRPPTPGAGLRVSAAAATHHSCTAADIFAPSPKDDAACQ</sequence>